<dbReference type="InterPro" id="IPR020904">
    <property type="entry name" value="Sc_DH/Rdtase_CS"/>
</dbReference>
<comment type="similarity">
    <text evidence="1 3">Belongs to the short-chain dehydrogenases/reductases (SDR) family.</text>
</comment>
<keyword evidence="5" id="KW-1185">Reference proteome</keyword>
<dbReference type="EMBL" id="JAPWTK010000011">
    <property type="protein sequence ID" value="KAJ8959868.1"/>
    <property type="molecule type" value="Genomic_DNA"/>
</dbReference>
<dbReference type="InterPro" id="IPR036291">
    <property type="entry name" value="NAD(P)-bd_dom_sf"/>
</dbReference>
<protein>
    <recommendedName>
        <fullName evidence="6">Farnesol dehydrogenase</fullName>
    </recommendedName>
</protein>
<name>A0AAV8Z7V9_9CUCU</name>
<accession>A0AAV8Z7V9</accession>
<evidence type="ECO:0000313" key="4">
    <source>
        <dbReference type="EMBL" id="KAJ8959868.1"/>
    </source>
</evidence>
<dbReference type="PANTHER" id="PTHR43115">
    <property type="entry name" value="DEHYDROGENASE/REDUCTASE SDR FAMILY MEMBER 11"/>
    <property type="match status" value="1"/>
</dbReference>
<evidence type="ECO:0000256" key="2">
    <source>
        <dbReference type="ARBA" id="ARBA00023002"/>
    </source>
</evidence>
<dbReference type="PANTHER" id="PTHR43115:SF4">
    <property type="entry name" value="DEHYDROGENASE_REDUCTASE SDR FAMILY MEMBER 11"/>
    <property type="match status" value="1"/>
</dbReference>
<dbReference type="SUPFAM" id="SSF51735">
    <property type="entry name" value="NAD(P)-binding Rossmann-fold domains"/>
    <property type="match status" value="1"/>
</dbReference>
<comment type="caution">
    <text evidence="4">The sequence shown here is derived from an EMBL/GenBank/DDBJ whole genome shotgun (WGS) entry which is preliminary data.</text>
</comment>
<dbReference type="PRINTS" id="PR00080">
    <property type="entry name" value="SDRFAMILY"/>
</dbReference>
<dbReference type="FunFam" id="3.40.50.720:FF:000047">
    <property type="entry name" value="NADP-dependent L-serine/L-allo-threonine dehydrogenase"/>
    <property type="match status" value="1"/>
</dbReference>
<dbReference type="Gene3D" id="3.40.50.720">
    <property type="entry name" value="NAD(P)-binding Rossmann-like Domain"/>
    <property type="match status" value="1"/>
</dbReference>
<organism evidence="4 5">
    <name type="scientific">Aromia moschata</name>
    <dbReference type="NCBI Taxonomy" id="1265417"/>
    <lineage>
        <taxon>Eukaryota</taxon>
        <taxon>Metazoa</taxon>
        <taxon>Ecdysozoa</taxon>
        <taxon>Arthropoda</taxon>
        <taxon>Hexapoda</taxon>
        <taxon>Insecta</taxon>
        <taxon>Pterygota</taxon>
        <taxon>Neoptera</taxon>
        <taxon>Endopterygota</taxon>
        <taxon>Coleoptera</taxon>
        <taxon>Polyphaga</taxon>
        <taxon>Cucujiformia</taxon>
        <taxon>Chrysomeloidea</taxon>
        <taxon>Cerambycidae</taxon>
        <taxon>Cerambycinae</taxon>
        <taxon>Callichromatini</taxon>
        <taxon>Aromia</taxon>
    </lineage>
</organism>
<dbReference type="InterPro" id="IPR002347">
    <property type="entry name" value="SDR_fam"/>
</dbReference>
<dbReference type="PRINTS" id="PR00081">
    <property type="entry name" value="GDHRDH"/>
</dbReference>
<evidence type="ECO:0000256" key="3">
    <source>
        <dbReference type="RuleBase" id="RU000363"/>
    </source>
</evidence>
<evidence type="ECO:0000313" key="5">
    <source>
        <dbReference type="Proteomes" id="UP001162162"/>
    </source>
</evidence>
<evidence type="ECO:0000256" key="1">
    <source>
        <dbReference type="ARBA" id="ARBA00006484"/>
    </source>
</evidence>
<dbReference type="PROSITE" id="PS00061">
    <property type="entry name" value="ADH_SHORT"/>
    <property type="match status" value="1"/>
</dbReference>
<evidence type="ECO:0008006" key="6">
    <source>
        <dbReference type="Google" id="ProtNLM"/>
    </source>
</evidence>
<dbReference type="Proteomes" id="UP001162162">
    <property type="component" value="Unassembled WGS sequence"/>
</dbReference>
<dbReference type="Pfam" id="PF00106">
    <property type="entry name" value="adh_short"/>
    <property type="match status" value="1"/>
</dbReference>
<reference evidence="4" key="1">
    <citation type="journal article" date="2023" name="Insect Mol. Biol.">
        <title>Genome sequencing provides insights into the evolution of gene families encoding plant cell wall-degrading enzymes in longhorned beetles.</title>
        <authorList>
            <person name="Shin N.R."/>
            <person name="Okamura Y."/>
            <person name="Kirsch R."/>
            <person name="Pauchet Y."/>
        </authorList>
    </citation>
    <scope>NUCLEOTIDE SEQUENCE</scope>
    <source>
        <strain evidence="4">AMC_N1</strain>
    </source>
</reference>
<proteinExistence type="inferred from homology"/>
<gene>
    <name evidence="4" type="ORF">NQ318_011603</name>
</gene>
<dbReference type="GO" id="GO:0016616">
    <property type="term" value="F:oxidoreductase activity, acting on the CH-OH group of donors, NAD or NADP as acceptor"/>
    <property type="evidence" value="ECO:0007669"/>
    <property type="project" value="UniProtKB-ARBA"/>
</dbReference>
<sequence>MVLSMERWIGKVAVVTGASSGIGAAIAKRLVEEGLIVVGLARRSEIIEEHAKKLSDKKGKLYAVKTDMAKEEDILNAFKWITTNLGPIHILVNNAAIHMREELWNGNTETWRKTVDVNVIGLCIATREAIKIMKENNIDGHIIHINSIVGHKVLTLKYLDIYCATKFAVTALAETLRLELNSLKSKIKITRTQKSHSSSKKNNMHCRALAQVLLIPKSSLRNTERMREFKKLLEGALKPEDIADGAVYVLSTPPHVQIQELTIKPVGESL</sequence>
<dbReference type="AlphaFoldDB" id="A0AAV8Z7V9"/>
<keyword evidence="2" id="KW-0560">Oxidoreductase</keyword>